<dbReference type="InterPro" id="IPR050597">
    <property type="entry name" value="Cytochrome_c_Oxidase_Subunit"/>
</dbReference>
<keyword evidence="4 8" id="KW-0479">Metal-binding</keyword>
<evidence type="ECO:0000256" key="5">
    <source>
        <dbReference type="ARBA" id="ARBA00022764"/>
    </source>
</evidence>
<dbReference type="RefSeq" id="WP_379985280.1">
    <property type="nucleotide sequence ID" value="NZ_JADIKD010000009.1"/>
</dbReference>
<comment type="caution">
    <text evidence="11">The sequence shown here is derived from an EMBL/GenBank/DDBJ whole genome shotgun (WGS) entry which is preliminary data.</text>
</comment>
<evidence type="ECO:0000256" key="2">
    <source>
        <dbReference type="ARBA" id="ARBA00022448"/>
    </source>
</evidence>
<comment type="subcellular location">
    <subcellularLocation>
        <location evidence="1">Periplasm</location>
    </subcellularLocation>
</comment>
<evidence type="ECO:0000256" key="3">
    <source>
        <dbReference type="ARBA" id="ARBA00022617"/>
    </source>
</evidence>
<dbReference type="PROSITE" id="PS51007">
    <property type="entry name" value="CYTC"/>
    <property type="match status" value="2"/>
</dbReference>
<keyword evidence="12" id="KW-1185">Reference proteome</keyword>
<dbReference type="PIRSF" id="PIRSF000005">
    <property type="entry name" value="Cytochrome_c4"/>
    <property type="match status" value="1"/>
</dbReference>
<dbReference type="PANTHER" id="PTHR33751:SF9">
    <property type="entry name" value="CYTOCHROME C4"/>
    <property type="match status" value="1"/>
</dbReference>
<dbReference type="SUPFAM" id="SSF46626">
    <property type="entry name" value="Cytochrome c"/>
    <property type="match status" value="2"/>
</dbReference>
<evidence type="ECO:0000313" key="12">
    <source>
        <dbReference type="Proteomes" id="UP001620408"/>
    </source>
</evidence>
<evidence type="ECO:0000313" key="11">
    <source>
        <dbReference type="EMBL" id="MFK2917282.1"/>
    </source>
</evidence>
<keyword evidence="9" id="KW-0732">Signal</keyword>
<dbReference type="EMBL" id="JADIKD010000009">
    <property type="protein sequence ID" value="MFK2917282.1"/>
    <property type="molecule type" value="Genomic_DNA"/>
</dbReference>
<sequence>MNLSRPFALLAAGWLLAGFVTVDVRAQDAPASAATTAAHPAPMLDVRKQAPVRGNPQAGAGKAAVCGACHGPQGIAIAPNFPHLAGQSTTYLYVQLKMFKEGQRSDPVMTGQAAPLSEEDMRDLAAYYASLPAKPAGKADAGSRGGQLYLAGDTAKGIPPCQGCHGPVGQGPRPIMSSAPQPAWHTFPRLEGQSSIYVGKVLGDYKGGTRGGSTNGKVMQGVVENLDDADIQALSTYINTL</sequence>
<feature type="chain" id="PRO_5045931223" evidence="9">
    <location>
        <begin position="27"/>
        <end position="241"/>
    </location>
</feature>
<evidence type="ECO:0000256" key="6">
    <source>
        <dbReference type="ARBA" id="ARBA00022982"/>
    </source>
</evidence>
<accession>A0ABW8K6I5</accession>
<keyword evidence="7 8" id="KW-0408">Iron</keyword>
<dbReference type="InterPro" id="IPR009056">
    <property type="entry name" value="Cyt_c-like_dom"/>
</dbReference>
<reference evidence="11 12" key="1">
    <citation type="submission" date="2020-10" db="EMBL/GenBank/DDBJ databases">
        <title>Phylogeny of dyella-like bacteria.</title>
        <authorList>
            <person name="Fu J."/>
        </authorList>
    </citation>
    <scope>NUCLEOTIDE SEQUENCE [LARGE SCALE GENOMIC DNA]</scope>
    <source>
        <strain evidence="11 12">BB4</strain>
    </source>
</reference>
<evidence type="ECO:0000256" key="1">
    <source>
        <dbReference type="ARBA" id="ARBA00004418"/>
    </source>
</evidence>
<evidence type="ECO:0000256" key="9">
    <source>
        <dbReference type="SAM" id="SignalP"/>
    </source>
</evidence>
<organism evidence="11 12">
    <name type="scientific">Dyella koreensis</name>
    <dbReference type="NCBI Taxonomy" id="311235"/>
    <lineage>
        <taxon>Bacteria</taxon>
        <taxon>Pseudomonadati</taxon>
        <taxon>Pseudomonadota</taxon>
        <taxon>Gammaproteobacteria</taxon>
        <taxon>Lysobacterales</taxon>
        <taxon>Rhodanobacteraceae</taxon>
        <taxon>Dyella</taxon>
    </lineage>
</organism>
<keyword evidence="6" id="KW-0249">Electron transport</keyword>
<keyword evidence="2" id="KW-0813">Transport</keyword>
<evidence type="ECO:0000256" key="4">
    <source>
        <dbReference type="ARBA" id="ARBA00022723"/>
    </source>
</evidence>
<evidence type="ECO:0000256" key="7">
    <source>
        <dbReference type="ARBA" id="ARBA00023004"/>
    </source>
</evidence>
<dbReference type="Pfam" id="PF00034">
    <property type="entry name" value="Cytochrom_C"/>
    <property type="match status" value="2"/>
</dbReference>
<dbReference type="InterPro" id="IPR024167">
    <property type="entry name" value="Cytochrome_c4-like"/>
</dbReference>
<dbReference type="InterPro" id="IPR036909">
    <property type="entry name" value="Cyt_c-like_dom_sf"/>
</dbReference>
<protein>
    <submittedName>
        <fullName evidence="11">Cytochrome c4</fullName>
    </submittedName>
</protein>
<dbReference type="Gene3D" id="1.10.760.10">
    <property type="entry name" value="Cytochrome c-like domain"/>
    <property type="match status" value="2"/>
</dbReference>
<proteinExistence type="predicted"/>
<evidence type="ECO:0000259" key="10">
    <source>
        <dbReference type="PROSITE" id="PS51007"/>
    </source>
</evidence>
<keyword evidence="5" id="KW-0574">Periplasm</keyword>
<feature type="domain" description="Cytochrome c" evidence="10">
    <location>
        <begin position="54"/>
        <end position="132"/>
    </location>
</feature>
<feature type="signal peptide" evidence="9">
    <location>
        <begin position="1"/>
        <end position="26"/>
    </location>
</feature>
<keyword evidence="3 8" id="KW-0349">Heme</keyword>
<gene>
    <name evidence="11" type="ORF">ISS97_08405</name>
</gene>
<name>A0ABW8K6I5_9GAMM</name>
<evidence type="ECO:0000256" key="8">
    <source>
        <dbReference type="PROSITE-ProRule" id="PRU00433"/>
    </source>
</evidence>
<feature type="domain" description="Cytochrome c" evidence="10">
    <location>
        <begin position="140"/>
        <end position="241"/>
    </location>
</feature>
<dbReference type="PANTHER" id="PTHR33751">
    <property type="entry name" value="CBB3-TYPE CYTOCHROME C OXIDASE SUBUNIT FIXP"/>
    <property type="match status" value="1"/>
</dbReference>
<dbReference type="Proteomes" id="UP001620408">
    <property type="component" value="Unassembled WGS sequence"/>
</dbReference>